<comment type="caution">
    <text evidence="2">The sequence shown here is derived from an EMBL/GenBank/DDBJ whole genome shotgun (WGS) entry which is preliminary data.</text>
</comment>
<keyword evidence="3" id="KW-1185">Reference proteome</keyword>
<proteinExistence type="predicted"/>
<dbReference type="AlphaFoldDB" id="A0ABD0VPI1"/>
<evidence type="ECO:0000313" key="3">
    <source>
        <dbReference type="Proteomes" id="UP001552299"/>
    </source>
</evidence>
<evidence type="ECO:0000256" key="1">
    <source>
        <dbReference type="SAM" id="MobiDB-lite"/>
    </source>
</evidence>
<accession>A0ABD0VPI1</accession>
<feature type="region of interest" description="Disordered" evidence="1">
    <location>
        <begin position="81"/>
        <end position="129"/>
    </location>
</feature>
<dbReference type="Proteomes" id="UP001552299">
    <property type="component" value="Unassembled WGS sequence"/>
</dbReference>
<organism evidence="2 3">
    <name type="scientific">Dendrobium thyrsiflorum</name>
    <name type="common">Pinecone-like raceme dendrobium</name>
    <name type="synonym">Orchid</name>
    <dbReference type="NCBI Taxonomy" id="117978"/>
    <lineage>
        <taxon>Eukaryota</taxon>
        <taxon>Viridiplantae</taxon>
        <taxon>Streptophyta</taxon>
        <taxon>Embryophyta</taxon>
        <taxon>Tracheophyta</taxon>
        <taxon>Spermatophyta</taxon>
        <taxon>Magnoliopsida</taxon>
        <taxon>Liliopsida</taxon>
        <taxon>Asparagales</taxon>
        <taxon>Orchidaceae</taxon>
        <taxon>Epidendroideae</taxon>
        <taxon>Malaxideae</taxon>
        <taxon>Dendrobiinae</taxon>
        <taxon>Dendrobium</taxon>
    </lineage>
</organism>
<protein>
    <submittedName>
        <fullName evidence="2">Uncharacterized protein</fullName>
    </submittedName>
</protein>
<dbReference type="EMBL" id="JANQDX010000005">
    <property type="protein sequence ID" value="KAL0924517.1"/>
    <property type="molecule type" value="Genomic_DNA"/>
</dbReference>
<reference evidence="2 3" key="1">
    <citation type="journal article" date="2024" name="Plant Biotechnol. J.">
        <title>Dendrobium thyrsiflorum genome and its molecular insights into genes involved in important horticultural traits.</title>
        <authorList>
            <person name="Chen B."/>
            <person name="Wang J.Y."/>
            <person name="Zheng P.J."/>
            <person name="Li K.L."/>
            <person name="Liang Y.M."/>
            <person name="Chen X.F."/>
            <person name="Zhang C."/>
            <person name="Zhao X."/>
            <person name="He X."/>
            <person name="Zhang G.Q."/>
            <person name="Liu Z.J."/>
            <person name="Xu Q."/>
        </authorList>
    </citation>
    <scope>NUCLEOTIDE SEQUENCE [LARGE SCALE GENOMIC DNA]</scope>
    <source>
        <strain evidence="2">GZMU011</strain>
    </source>
</reference>
<sequence length="129" mass="14748">MSMNIAPKMQTMSMKRRAFLKDGNDAAALTNKPVLDFVLVAELVMLGNICVGPKKREKGRKLPSQPVSSRCCFLSKCRNFRSDRKGKSSKERSQTATEEPKKRRVQSLHLLRSNEAEQQRRREKMKGKP</sequence>
<gene>
    <name evidence="2" type="ORF">M5K25_005352</name>
</gene>
<name>A0ABD0VPI1_DENTH</name>
<feature type="compositionally biased region" description="Basic and acidic residues" evidence="1">
    <location>
        <begin position="81"/>
        <end position="101"/>
    </location>
</feature>
<evidence type="ECO:0000313" key="2">
    <source>
        <dbReference type="EMBL" id="KAL0924517.1"/>
    </source>
</evidence>